<dbReference type="AlphaFoldDB" id="A0A0D3FPA6"/>
<evidence type="ECO:0000313" key="3">
    <source>
        <dbReference type="Proteomes" id="UP000026960"/>
    </source>
</evidence>
<organism evidence="2">
    <name type="scientific">Oryza barthii</name>
    <dbReference type="NCBI Taxonomy" id="65489"/>
    <lineage>
        <taxon>Eukaryota</taxon>
        <taxon>Viridiplantae</taxon>
        <taxon>Streptophyta</taxon>
        <taxon>Embryophyta</taxon>
        <taxon>Tracheophyta</taxon>
        <taxon>Spermatophyta</taxon>
        <taxon>Magnoliopsida</taxon>
        <taxon>Liliopsida</taxon>
        <taxon>Poales</taxon>
        <taxon>Poaceae</taxon>
        <taxon>BOP clade</taxon>
        <taxon>Oryzoideae</taxon>
        <taxon>Oryzeae</taxon>
        <taxon>Oryzinae</taxon>
        <taxon>Oryza</taxon>
    </lineage>
</organism>
<dbReference type="Proteomes" id="UP000026960">
    <property type="component" value="Chromosome 3"/>
</dbReference>
<accession>A0A0D3FPA6</accession>
<name>A0A0D3FPA6_9ORYZ</name>
<dbReference type="PaxDb" id="65489-OBART03G34790.1"/>
<feature type="region of interest" description="Disordered" evidence="1">
    <location>
        <begin position="1"/>
        <end position="61"/>
    </location>
</feature>
<proteinExistence type="predicted"/>
<evidence type="ECO:0000313" key="2">
    <source>
        <dbReference type="EnsemblPlants" id="OBART03G34790.1"/>
    </source>
</evidence>
<dbReference type="HOGENOM" id="CLU_1725091_0_0_1"/>
<keyword evidence="3" id="KW-1185">Reference proteome</keyword>
<reference evidence="2" key="2">
    <citation type="submission" date="2015-03" db="UniProtKB">
        <authorList>
            <consortium name="EnsemblPlants"/>
        </authorList>
    </citation>
    <scope>IDENTIFICATION</scope>
</reference>
<dbReference type="EnsemblPlants" id="OBART03G34790.1">
    <property type="protein sequence ID" value="OBART03G34790.1"/>
    <property type="gene ID" value="OBART03G34790"/>
</dbReference>
<protein>
    <submittedName>
        <fullName evidence="2">Uncharacterized protein</fullName>
    </submittedName>
</protein>
<evidence type="ECO:0000256" key="1">
    <source>
        <dbReference type="SAM" id="MobiDB-lite"/>
    </source>
</evidence>
<sequence length="152" mass="16080">MPPRPRAARGLSEAAGSPPPPPPPRSLGLPGRRPPRQRPQLPGTTPPPAAGQHQRRVQQRSGKANLELNFCACTAAHSLDASRAAVSIAAIWKTICHAFVCAGAPMRSRSWTHDGVLACNDRSLRTDGPVPSASADSDEFASSFLTTCSKKQ</sequence>
<reference evidence="2" key="1">
    <citation type="journal article" date="2009" name="Rice">
        <title>De Novo Next Generation Sequencing of Plant Genomes.</title>
        <authorList>
            <person name="Rounsley S."/>
            <person name="Marri P.R."/>
            <person name="Yu Y."/>
            <person name="He R."/>
            <person name="Sisneros N."/>
            <person name="Goicoechea J.L."/>
            <person name="Lee S.J."/>
            <person name="Angelova A."/>
            <person name="Kudrna D."/>
            <person name="Luo M."/>
            <person name="Affourtit J."/>
            <person name="Desany B."/>
            <person name="Knight J."/>
            <person name="Niazi F."/>
            <person name="Egholm M."/>
            <person name="Wing R.A."/>
        </authorList>
    </citation>
    <scope>NUCLEOTIDE SEQUENCE [LARGE SCALE GENOMIC DNA]</scope>
    <source>
        <strain evidence="2">cv. IRGC 105608</strain>
    </source>
</reference>
<dbReference type="Gramene" id="OBART03G34790.1">
    <property type="protein sequence ID" value="OBART03G34790.1"/>
    <property type="gene ID" value="OBART03G34790"/>
</dbReference>